<feature type="compositionally biased region" description="Polar residues" evidence="1">
    <location>
        <begin position="37"/>
        <end position="53"/>
    </location>
</feature>
<gene>
    <name evidence="2" type="ORF">ETB97_004921</name>
</gene>
<feature type="region of interest" description="Disordered" evidence="1">
    <location>
        <begin position="1631"/>
        <end position="1711"/>
    </location>
</feature>
<feature type="compositionally biased region" description="Basic residues" evidence="1">
    <location>
        <begin position="1638"/>
        <end position="1647"/>
    </location>
</feature>
<feature type="region of interest" description="Disordered" evidence="1">
    <location>
        <begin position="1"/>
        <end position="62"/>
    </location>
</feature>
<feature type="compositionally biased region" description="Basic and acidic residues" evidence="1">
    <location>
        <begin position="1652"/>
        <end position="1675"/>
    </location>
</feature>
<reference evidence="2 3" key="1">
    <citation type="submission" date="2019-04" db="EMBL/GenBank/DDBJ databases">
        <title>Aspergillus burnettii sp. nov., novel species from soil in southeast Queensland.</title>
        <authorList>
            <person name="Gilchrist C.L.M."/>
            <person name="Pitt J.I."/>
            <person name="Lange L."/>
            <person name="Lacey H.J."/>
            <person name="Vuong D."/>
            <person name="Midgley D.J."/>
            <person name="Greenfield P."/>
            <person name="Bradbury M."/>
            <person name="Lacey E."/>
            <person name="Busk P.K."/>
            <person name="Pilgaard B."/>
            <person name="Chooi Y.H."/>
            <person name="Piggott A.M."/>
        </authorList>
    </citation>
    <scope>NUCLEOTIDE SEQUENCE [LARGE SCALE GENOMIC DNA]</scope>
    <source>
        <strain evidence="2 3">FRR 5400</strain>
    </source>
</reference>
<feature type="compositionally biased region" description="Basic and acidic residues" evidence="1">
    <location>
        <begin position="27"/>
        <end position="36"/>
    </location>
</feature>
<protein>
    <submittedName>
        <fullName evidence="2">Uncharacterized protein</fullName>
    </submittedName>
</protein>
<dbReference type="EMBL" id="SPNV01000223">
    <property type="protein sequence ID" value="KAF5858052.1"/>
    <property type="molecule type" value="Genomic_DNA"/>
</dbReference>
<accession>A0A8H5ZYC8</accession>
<feature type="compositionally biased region" description="Low complexity" evidence="1">
    <location>
        <begin position="1678"/>
        <end position="1687"/>
    </location>
</feature>
<evidence type="ECO:0000313" key="3">
    <source>
        <dbReference type="Proteomes" id="UP000541154"/>
    </source>
</evidence>
<comment type="caution">
    <text evidence="2">The sequence shown here is derived from an EMBL/GenBank/DDBJ whole genome shotgun (WGS) entry which is preliminary data.</text>
</comment>
<name>A0A8H5ZYC8_PETAA</name>
<proteinExistence type="predicted"/>
<evidence type="ECO:0000313" key="2">
    <source>
        <dbReference type="EMBL" id="KAF5858052.1"/>
    </source>
</evidence>
<sequence>MGKRGPPPKYLTRAEKNAARRFRYQQKQRDKIKTLSDNRSYTDPTQETTTNNLPEPATEAPSTQYPIWLDVCHRGPSAESDRAEHHTPYTNTEEPDQTVTVDIDPILPDTHHLTDSAYESDYSDSNSAHEATAAIITSDNQEPLGKRLAHQLLQFQGCCASCHRRAKDPEVSATHCPASSHTKSLQELLKWPCPEVLDSPCVATTKTPWVRAWPAIDHRRLFCGLDESNGAPPVILLDQGQEGLRPSDITFDTDSVTAFLSSLAAARRGIRWYPSQRPISDLQSGLHLDPLPVEYTDHRSGLTRSKQMPVHQIKHYTLGRVIGMEDASIYVLFPGLSHPQSKVGGLSDADFQLWTDEVFLPALSDCLPGSHLQHYPSSFAHSHANAWASWAEARSTQTQARQQQLSYVLPAECLASFWAGILRNIERKGLRQFQPLHLLLDAKNLKLATRARTWSNMQGCFYQLWYSTIDPQYVVESYRDIGKETCPRSSHAMAASAAAEAQYQPLSDSRPTFYPFYFLRDSGSLALETRKHSSLRKDGLLYTQFYNSVKEVVDAGKQYPFSNPMLEALALDPDLRRSWESSGRGATQSLAVLIQAYIHNKVRCAHAIQDSYGKSFGVREEYRMRADLVQRFDEAIHRQGLAKQVLQVPVRAGAARMPFYIHSTSVALGWLRWNLNKFCGGFEAVHSLSCRTLVLWENTRVMLFFLRCLRLGYGGGGNLLSRSFGCWNDAQILTQEADEEQQLVSSGSRREGMGMGNSLQKYGYSWLLDKIDWVTMFFHVRHRPYMQFNTPSIIGRYVQHYQAVQGVKQQLVEVEGYLEALAIAQHAGDPARIYAILSLLVDLCLRAFRKDVFFAIRSILLPTGRKRALEGSVPLCGPALEEYIDPLHLPLHIATNQRARVRHVHQVVGRFWDPTPPGSDEEVSTIIGPLLEMSNDSSFGGYSSRQTRSDTVKHKPYWRVFRRCVRRIGHIIGDAQQHAWVENLQSRFVATHWMIPYPHDRSFFSKTPDGRYRWWSSSHPAVLQTFPSITDPASAVYPAGVTATMTTELPVHGWVPSPMMMPIQLELPPLPVDLYALHAFLQQLPIVEIPPPTLISTELVFPVDKHRPRFPLSETGPPSWGPMRLRRRHRRSVHVAPPRVLSSSFTNWLSLYRPLFYVSQANIPQACMSGKQSHHLRNTLDLPTPVDNPGNIIPESAVLCQHTIPINYAAMIKTPPSQPTQPRVQQPSDITAFLSTLDKDICIPNSAAIACWRTKIGHPAYNSAAGQQPSTNISLRVRRGRPRLYRTKEERYQHRREIRWKQSQMKKIQKAADVQSDPQLNPFIVLHPLTVLAWEQDIPFPADNLASLTGKGRAPKEILTYLNGMGLGTTLTRYGYGWFLDKLDWRSMILSVQFEDPETKRWRRSQQPLHQIPHLPLGRLHGMEAIEVYVLFPHLYHPKRENLVITRDEYILWTDEVFLPALYATYPESVLQHLPASAADAQAKAMATSIEGNTQHNERPRTQLLQYGLQPEYLNALWEQVRVLIDERGLTEFREMKLLLTSKNLKDWTHDRTWISAQSKFFGAWSEAVDATYLTEDFYDIGKEIILPGRSHHFDTEPEEPAVFLTWRRCCLEGFSHWLWDVVDRIDQPPEPQTVSHRVTRSAHRASPHPATDTRSDPPRPRDRHEEGEGSRPENHGSSSRNSSLSRSHMRQDSVASDEPEPPPQKKRSWREEIYPMSLTWAMGSLTMEPSRKSSLRRLGYLYSQHYNSGKAIFAAGSQYVFGNSGLETLALDPGLVRTWEHVGRAVSHSPLALLRAYCHTKHRCHVALTDCRNRTYGIREEYRVTGALLVALDERMQSLGIASQALTVPNESPARSSPRSFPHRRFPFFCHETGLMLDWLRWNINKFCLGFEMVYSLQPRTLVHWEHTRVMMMFLRCLLYTYGGQGAHPRRCNGLRLDRRVRPPAEGSNQERVDEGLGMEQALHSYGYAWLPEYKIDWASMMFRPPHRAHMVFNTPHLLTAYHSRYRELVRVHSDFVIFHDVFTRMHALREDFPRSALLLQLLVDLCLQAFRKDVFEALERSRPAQPFDQRQLELALAGRVPLTIPGFRRIFQHLPPQSEFQFVHSRGARIQHIDVLFACLWGWEGDGNNGDWKRQHWENKPYRILARQCFESIAHVYGLRQAREWRVTLRHTFIRTHWVLPYPSDRSFWSRSSGSPGRNKLQTWLSGHPGVASFYRNSPDKIIDRTPPAGPQRVVIPPQEVPALPVSGWQRSEESMPLDVALPSIPTDLDEYLAALPEPVDTESTSAIPFPMIGVMDGPIHRHVLAEAPEQKELRHYLTRNNTTINHIHNDPRWLRKHLQHYLQALAAAELQQASHLTVPRLKRADIAHSRPPSSSIRLPEVLEEDSDEESLKYKQQRAVCKHRIHKAKLQDVQRLVNSFYKENICCSSGRRV</sequence>
<dbReference type="Proteomes" id="UP000541154">
    <property type="component" value="Unassembled WGS sequence"/>
</dbReference>
<organism evidence="2 3">
    <name type="scientific">Petromyces alliaceus</name>
    <name type="common">Aspergillus alliaceus</name>
    <dbReference type="NCBI Taxonomy" id="209559"/>
    <lineage>
        <taxon>Eukaryota</taxon>
        <taxon>Fungi</taxon>
        <taxon>Dikarya</taxon>
        <taxon>Ascomycota</taxon>
        <taxon>Pezizomycotina</taxon>
        <taxon>Eurotiomycetes</taxon>
        <taxon>Eurotiomycetidae</taxon>
        <taxon>Eurotiales</taxon>
        <taxon>Aspergillaceae</taxon>
        <taxon>Aspergillus</taxon>
        <taxon>Aspergillus subgen. Circumdati</taxon>
    </lineage>
</organism>
<keyword evidence="3" id="KW-1185">Reference proteome</keyword>
<evidence type="ECO:0000256" key="1">
    <source>
        <dbReference type="SAM" id="MobiDB-lite"/>
    </source>
</evidence>